<evidence type="ECO:0000256" key="3">
    <source>
        <dbReference type="ARBA" id="ARBA00022630"/>
    </source>
</evidence>
<organism evidence="9 10">
    <name type="scientific">Streptomyces californicus</name>
    <dbReference type="NCBI Taxonomy" id="67351"/>
    <lineage>
        <taxon>Bacteria</taxon>
        <taxon>Bacillati</taxon>
        <taxon>Actinomycetota</taxon>
        <taxon>Actinomycetes</taxon>
        <taxon>Kitasatosporales</taxon>
        <taxon>Streptomycetaceae</taxon>
        <taxon>Streptomyces</taxon>
    </lineage>
</organism>
<dbReference type="Gene3D" id="1.20.140.10">
    <property type="entry name" value="Butyryl-CoA Dehydrogenase, subunit A, domain 3"/>
    <property type="match status" value="1"/>
</dbReference>
<evidence type="ECO:0000256" key="4">
    <source>
        <dbReference type="ARBA" id="ARBA00022827"/>
    </source>
</evidence>
<dbReference type="InterPro" id="IPR037069">
    <property type="entry name" value="AcylCoA_DH/ox_N_sf"/>
</dbReference>
<evidence type="ECO:0000259" key="8">
    <source>
        <dbReference type="Pfam" id="PF02771"/>
    </source>
</evidence>
<evidence type="ECO:0000256" key="1">
    <source>
        <dbReference type="ARBA" id="ARBA00001974"/>
    </source>
</evidence>
<dbReference type="InterPro" id="IPR009075">
    <property type="entry name" value="AcylCo_DH/oxidase_C"/>
</dbReference>
<keyword evidence="5" id="KW-0560">Oxidoreductase</keyword>
<dbReference type="Gene3D" id="2.40.110.10">
    <property type="entry name" value="Butyryl-CoA Dehydrogenase, subunit A, domain 2"/>
    <property type="match status" value="1"/>
</dbReference>
<evidence type="ECO:0000313" key="10">
    <source>
        <dbReference type="Proteomes" id="UP000623926"/>
    </source>
</evidence>
<geneLocation type="plasmid" evidence="9 10">
    <name>unnamed3</name>
</geneLocation>
<dbReference type="PANTHER" id="PTHR43884:SF12">
    <property type="entry name" value="ISOVALERYL-COA DEHYDROGENASE, MITOCHONDRIAL-RELATED"/>
    <property type="match status" value="1"/>
</dbReference>
<evidence type="ECO:0000256" key="5">
    <source>
        <dbReference type="RuleBase" id="RU362125"/>
    </source>
</evidence>
<feature type="domain" description="Acyl-CoA dehydrogenase/oxidase C-terminal" evidence="6">
    <location>
        <begin position="231"/>
        <end position="376"/>
    </location>
</feature>
<comment type="cofactor">
    <cofactor evidence="1 5">
        <name>FAD</name>
        <dbReference type="ChEBI" id="CHEBI:57692"/>
    </cofactor>
</comment>
<dbReference type="InterPro" id="IPR009100">
    <property type="entry name" value="AcylCoA_DH/oxidase_NM_dom_sf"/>
</dbReference>
<dbReference type="InterPro" id="IPR006091">
    <property type="entry name" value="Acyl-CoA_Oxase/DH_mid-dom"/>
</dbReference>
<comment type="similarity">
    <text evidence="2 5">Belongs to the acyl-CoA dehydrogenase family.</text>
</comment>
<reference evidence="9 10" key="1">
    <citation type="submission" date="2021-02" db="EMBL/GenBank/DDBJ databases">
        <title>FDA dAtabase for Regulatory Grade micrObial Sequences (FDA-ARGOS): Supporting development and validation of Infectious Disease Dx tests.</title>
        <authorList>
            <person name="Sproer C."/>
            <person name="Gronow S."/>
            <person name="Severitt S."/>
            <person name="Schroder I."/>
            <person name="Tallon L."/>
            <person name="Sadzewicz L."/>
            <person name="Zhao X."/>
            <person name="Boylan J."/>
            <person name="Ott S."/>
            <person name="Bowen H."/>
            <person name="Vavikolanu K."/>
            <person name="Mehta A."/>
            <person name="Aluvathingal J."/>
            <person name="Nadendla S."/>
            <person name="Lowell S."/>
            <person name="Myers T."/>
            <person name="Yan Y."/>
            <person name="Sichtig H."/>
        </authorList>
    </citation>
    <scope>NUCLEOTIDE SEQUENCE [LARGE SCALE GENOMIC DNA]</scope>
    <source>
        <strain evidence="9 10">FDAARGOS_1212</strain>
        <plasmid evidence="9 10">unnamed3</plasmid>
    </source>
</reference>
<dbReference type="Gene3D" id="1.10.540.10">
    <property type="entry name" value="Acyl-CoA dehydrogenase/oxidase, N-terminal domain"/>
    <property type="match status" value="1"/>
</dbReference>
<feature type="domain" description="Acyl-CoA dehydrogenase/oxidase N-terminal" evidence="8">
    <location>
        <begin position="20"/>
        <end position="119"/>
    </location>
</feature>
<evidence type="ECO:0000313" key="9">
    <source>
        <dbReference type="EMBL" id="QRV39112.1"/>
    </source>
</evidence>
<dbReference type="CDD" id="cd00567">
    <property type="entry name" value="ACAD"/>
    <property type="match status" value="1"/>
</dbReference>
<accession>A0ABD7D910</accession>
<evidence type="ECO:0000256" key="2">
    <source>
        <dbReference type="ARBA" id="ARBA00009347"/>
    </source>
</evidence>
<keyword evidence="3 5" id="KW-0285">Flavoprotein</keyword>
<gene>
    <name evidence="9" type="ORF">I6J42_34045</name>
</gene>
<proteinExistence type="inferred from homology"/>
<name>A0ABD7D910_9ACTN</name>
<dbReference type="Pfam" id="PF02771">
    <property type="entry name" value="Acyl-CoA_dh_N"/>
    <property type="match status" value="1"/>
</dbReference>
<dbReference type="InterPro" id="IPR013786">
    <property type="entry name" value="AcylCoA_DH/ox_N"/>
</dbReference>
<dbReference type="InterPro" id="IPR046373">
    <property type="entry name" value="Acyl-CoA_Oxase/DH_mid-dom_sf"/>
</dbReference>
<keyword evidence="4 5" id="KW-0274">FAD</keyword>
<sequence>MPATAEADGAAGTSPLVVAAAELAAQVREPAGRWDSEGRVPPDALRTLAATGLLAADLPSRYGGRDLTPPDLGEIAAHLGGVCSALRGLLTVQSMVAAALLRWGTQAQRAEWLPSLADGTLTAGFAATEDGAGSALGEVATTVEDSGNGLLVTGRKRWVTFGESADVLLVLGRHADGLTTLLVETDRPGVHRETITGQLGMRAAAIAHVTLDAVRVPADHRIAPPGTGLSHVAATALDHGRYTVAWGCVGMAEACVADAAAHAAARLQGGVPLGRHQSVGALLARSAVRATAARELAARAGRARTCGLGHGVTETIMAKYAAADASAEVSRAAVQVLGAAAIAPGSRAGRHYRDAKVMEIIEGAQEVAESHMAEKLLRRFGAVA</sequence>
<evidence type="ECO:0000259" key="7">
    <source>
        <dbReference type="Pfam" id="PF02770"/>
    </source>
</evidence>
<dbReference type="EMBL" id="CP070247">
    <property type="protein sequence ID" value="QRV39112.1"/>
    <property type="molecule type" value="Genomic_DNA"/>
</dbReference>
<evidence type="ECO:0000259" key="6">
    <source>
        <dbReference type="Pfam" id="PF00441"/>
    </source>
</evidence>
<dbReference type="SUPFAM" id="SSF47203">
    <property type="entry name" value="Acyl-CoA dehydrogenase C-terminal domain-like"/>
    <property type="match status" value="1"/>
</dbReference>
<dbReference type="Pfam" id="PF02770">
    <property type="entry name" value="Acyl-CoA_dh_M"/>
    <property type="match status" value="1"/>
</dbReference>
<keyword evidence="9" id="KW-0614">Plasmid</keyword>
<dbReference type="PANTHER" id="PTHR43884">
    <property type="entry name" value="ACYL-COA DEHYDROGENASE"/>
    <property type="match status" value="1"/>
</dbReference>
<dbReference type="RefSeq" id="WP_205030144.1">
    <property type="nucleotide sequence ID" value="NZ_CP070247.1"/>
</dbReference>
<dbReference type="InterPro" id="IPR036250">
    <property type="entry name" value="AcylCo_DH-like_C"/>
</dbReference>
<protein>
    <submittedName>
        <fullName evidence="9">Acyl-CoA/acyl-ACP dehydrogenase</fullName>
    </submittedName>
</protein>
<dbReference type="Pfam" id="PF00441">
    <property type="entry name" value="Acyl-CoA_dh_1"/>
    <property type="match status" value="1"/>
</dbReference>
<feature type="domain" description="Acyl-CoA oxidase/dehydrogenase middle" evidence="7">
    <location>
        <begin position="124"/>
        <end position="214"/>
    </location>
</feature>
<dbReference type="AlphaFoldDB" id="A0ABD7D910"/>
<dbReference type="SUPFAM" id="SSF56645">
    <property type="entry name" value="Acyl-CoA dehydrogenase NM domain-like"/>
    <property type="match status" value="1"/>
</dbReference>
<dbReference type="GO" id="GO:0016491">
    <property type="term" value="F:oxidoreductase activity"/>
    <property type="evidence" value="ECO:0007669"/>
    <property type="project" value="UniProtKB-KW"/>
</dbReference>
<dbReference type="Proteomes" id="UP000623926">
    <property type="component" value="Plasmid unnamed3"/>
</dbReference>